<feature type="compositionally biased region" description="Polar residues" evidence="1">
    <location>
        <begin position="1"/>
        <end position="11"/>
    </location>
</feature>
<organism evidence="2 3">
    <name type="scientific">Collybia nuda</name>
    <dbReference type="NCBI Taxonomy" id="64659"/>
    <lineage>
        <taxon>Eukaryota</taxon>
        <taxon>Fungi</taxon>
        <taxon>Dikarya</taxon>
        <taxon>Basidiomycota</taxon>
        <taxon>Agaricomycotina</taxon>
        <taxon>Agaricomycetes</taxon>
        <taxon>Agaricomycetidae</taxon>
        <taxon>Agaricales</taxon>
        <taxon>Tricholomatineae</taxon>
        <taxon>Clitocybaceae</taxon>
        <taxon>Collybia</taxon>
    </lineage>
</organism>
<dbReference type="Proteomes" id="UP000807353">
    <property type="component" value="Unassembled WGS sequence"/>
</dbReference>
<proteinExistence type="predicted"/>
<protein>
    <submittedName>
        <fullName evidence="2">Uncharacterized protein</fullName>
    </submittedName>
</protein>
<dbReference type="EMBL" id="MU150364">
    <property type="protein sequence ID" value="KAF9457615.1"/>
    <property type="molecule type" value="Genomic_DNA"/>
</dbReference>
<name>A0A9P6CCZ6_9AGAR</name>
<reference evidence="2" key="1">
    <citation type="submission" date="2020-11" db="EMBL/GenBank/DDBJ databases">
        <authorList>
            <consortium name="DOE Joint Genome Institute"/>
            <person name="Ahrendt S."/>
            <person name="Riley R."/>
            <person name="Andreopoulos W."/>
            <person name="Labutti K."/>
            <person name="Pangilinan J."/>
            <person name="Ruiz-Duenas F.J."/>
            <person name="Barrasa J.M."/>
            <person name="Sanchez-Garcia M."/>
            <person name="Camarero S."/>
            <person name="Miyauchi S."/>
            <person name="Serrano A."/>
            <person name="Linde D."/>
            <person name="Babiker R."/>
            <person name="Drula E."/>
            <person name="Ayuso-Fernandez I."/>
            <person name="Pacheco R."/>
            <person name="Padilla G."/>
            <person name="Ferreira P."/>
            <person name="Barriuso J."/>
            <person name="Kellner H."/>
            <person name="Castanera R."/>
            <person name="Alfaro M."/>
            <person name="Ramirez L."/>
            <person name="Pisabarro A.G."/>
            <person name="Kuo A."/>
            <person name="Tritt A."/>
            <person name="Lipzen A."/>
            <person name="He G."/>
            <person name="Yan M."/>
            <person name="Ng V."/>
            <person name="Cullen D."/>
            <person name="Martin F."/>
            <person name="Rosso M.-N."/>
            <person name="Henrissat B."/>
            <person name="Hibbett D."/>
            <person name="Martinez A.T."/>
            <person name="Grigoriev I.V."/>
        </authorList>
    </citation>
    <scope>NUCLEOTIDE SEQUENCE</scope>
    <source>
        <strain evidence="2">CBS 247.69</strain>
    </source>
</reference>
<feature type="region of interest" description="Disordered" evidence="1">
    <location>
        <begin position="1"/>
        <end position="57"/>
    </location>
</feature>
<feature type="compositionally biased region" description="Basic and acidic residues" evidence="1">
    <location>
        <begin position="42"/>
        <end position="57"/>
    </location>
</feature>
<evidence type="ECO:0000313" key="3">
    <source>
        <dbReference type="Proteomes" id="UP000807353"/>
    </source>
</evidence>
<gene>
    <name evidence="2" type="ORF">BDZ94DRAFT_1272695</name>
</gene>
<sequence length="111" mass="12785">MTTTDRGNYSPCTELEEASPLRKRKRSGSQSAVGPSRIRKKNVMDKGTRRQLIERDAWANNATPKSVECKGCGRTIKLDKRSDYYPGLWHKHRNKCPAIRRVENSRIKQKV</sequence>
<keyword evidence="3" id="KW-1185">Reference proteome</keyword>
<evidence type="ECO:0000313" key="2">
    <source>
        <dbReference type="EMBL" id="KAF9457615.1"/>
    </source>
</evidence>
<evidence type="ECO:0000256" key="1">
    <source>
        <dbReference type="SAM" id="MobiDB-lite"/>
    </source>
</evidence>
<dbReference type="OrthoDB" id="2855464at2759"/>
<accession>A0A9P6CCZ6</accession>
<dbReference type="AlphaFoldDB" id="A0A9P6CCZ6"/>
<comment type="caution">
    <text evidence="2">The sequence shown here is derived from an EMBL/GenBank/DDBJ whole genome shotgun (WGS) entry which is preliminary data.</text>
</comment>